<dbReference type="Pfam" id="PF00085">
    <property type="entry name" value="Thioredoxin"/>
    <property type="match status" value="1"/>
</dbReference>
<keyword evidence="4" id="KW-1185">Reference proteome</keyword>
<dbReference type="Gene3D" id="3.40.30.10">
    <property type="entry name" value="Glutaredoxin"/>
    <property type="match status" value="1"/>
</dbReference>
<comment type="caution">
    <text evidence="3">The sequence shown here is derived from an EMBL/GenBank/DDBJ whole genome shotgun (WGS) entry which is preliminary data.</text>
</comment>
<dbReference type="Proteomes" id="UP000612746">
    <property type="component" value="Unassembled WGS sequence"/>
</dbReference>
<dbReference type="EMBL" id="JAEPRA010000007">
    <property type="protein sequence ID" value="KAG2182798.1"/>
    <property type="molecule type" value="Genomic_DNA"/>
</dbReference>
<dbReference type="InterPro" id="IPR013766">
    <property type="entry name" value="Thioredoxin_domain"/>
</dbReference>
<proteinExistence type="predicted"/>
<evidence type="ECO:0000313" key="3">
    <source>
        <dbReference type="EMBL" id="KAG2182798.1"/>
    </source>
</evidence>
<evidence type="ECO:0000256" key="1">
    <source>
        <dbReference type="ARBA" id="ARBA00023157"/>
    </source>
</evidence>
<keyword evidence="1" id="KW-1015">Disulfide bond</keyword>
<dbReference type="AlphaFoldDB" id="A0A8H7UK70"/>
<dbReference type="PROSITE" id="PS51352">
    <property type="entry name" value="THIOREDOXIN_2"/>
    <property type="match status" value="1"/>
</dbReference>
<sequence>MVQEIKNLEEFKQLINGGKPVSTVAVAVDFHAQWCGPCKVIGPKFIKLAEKFPDIVFAKVDVDEAADVAEEYSIRAMPTFMFFADGEKKDEVVGANAALIEAKLNALL</sequence>
<dbReference type="FunFam" id="3.40.30.10:FF:000245">
    <property type="entry name" value="Thioredoxin"/>
    <property type="match status" value="1"/>
</dbReference>
<accession>A0A8H7UK70</accession>
<dbReference type="PRINTS" id="PR00421">
    <property type="entry name" value="THIOREDOXIN"/>
</dbReference>
<organism evidence="3 4">
    <name type="scientific">Umbelopsis vinacea</name>
    <dbReference type="NCBI Taxonomy" id="44442"/>
    <lineage>
        <taxon>Eukaryota</taxon>
        <taxon>Fungi</taxon>
        <taxon>Fungi incertae sedis</taxon>
        <taxon>Mucoromycota</taxon>
        <taxon>Mucoromycotina</taxon>
        <taxon>Umbelopsidomycetes</taxon>
        <taxon>Umbelopsidales</taxon>
        <taxon>Umbelopsidaceae</taxon>
        <taxon>Umbelopsis</taxon>
    </lineage>
</organism>
<evidence type="ECO:0000259" key="2">
    <source>
        <dbReference type="PROSITE" id="PS51352"/>
    </source>
</evidence>
<reference evidence="3" key="1">
    <citation type="submission" date="2020-12" db="EMBL/GenBank/DDBJ databases">
        <title>Metabolic potential, ecology and presence of endohyphal bacteria is reflected in genomic diversity of Mucoromycotina.</title>
        <authorList>
            <person name="Muszewska A."/>
            <person name="Okrasinska A."/>
            <person name="Steczkiewicz K."/>
            <person name="Drgas O."/>
            <person name="Orlowska M."/>
            <person name="Perlinska-Lenart U."/>
            <person name="Aleksandrzak-Piekarczyk T."/>
            <person name="Szatraj K."/>
            <person name="Zielenkiewicz U."/>
            <person name="Pilsyk S."/>
            <person name="Malc E."/>
            <person name="Mieczkowski P."/>
            <person name="Kruszewska J.S."/>
            <person name="Biernat P."/>
            <person name="Pawlowska J."/>
        </authorList>
    </citation>
    <scope>NUCLEOTIDE SEQUENCE</scope>
    <source>
        <strain evidence="3">WA0000051536</strain>
    </source>
</reference>
<feature type="domain" description="Thioredoxin" evidence="2">
    <location>
        <begin position="1"/>
        <end position="108"/>
    </location>
</feature>
<dbReference type="OrthoDB" id="2121326at2759"/>
<dbReference type="PANTHER" id="PTHR46115">
    <property type="entry name" value="THIOREDOXIN-LIKE PROTEIN 1"/>
    <property type="match status" value="1"/>
</dbReference>
<dbReference type="InterPro" id="IPR036249">
    <property type="entry name" value="Thioredoxin-like_sf"/>
</dbReference>
<dbReference type="SUPFAM" id="SSF52833">
    <property type="entry name" value="Thioredoxin-like"/>
    <property type="match status" value="1"/>
</dbReference>
<name>A0A8H7UK70_9FUNG</name>
<gene>
    <name evidence="3" type="ORF">INT44_005778</name>
</gene>
<evidence type="ECO:0000313" key="4">
    <source>
        <dbReference type="Proteomes" id="UP000612746"/>
    </source>
</evidence>
<dbReference type="CDD" id="cd02947">
    <property type="entry name" value="TRX_family"/>
    <property type="match status" value="1"/>
</dbReference>
<protein>
    <recommendedName>
        <fullName evidence="2">Thioredoxin domain-containing protein</fullName>
    </recommendedName>
</protein>